<dbReference type="PANTHER" id="PTHR31362">
    <property type="entry name" value="GLYCOSYLTRANSFERASE STELLO1-RELATED"/>
    <property type="match status" value="1"/>
</dbReference>
<dbReference type="OrthoDB" id="5948173at2759"/>
<dbReference type="Proteomes" id="UP000252519">
    <property type="component" value="Unassembled WGS sequence"/>
</dbReference>
<organism evidence="1 2">
    <name type="scientific">Ancylostoma caninum</name>
    <name type="common">Dog hookworm</name>
    <dbReference type="NCBI Taxonomy" id="29170"/>
    <lineage>
        <taxon>Eukaryota</taxon>
        <taxon>Metazoa</taxon>
        <taxon>Ecdysozoa</taxon>
        <taxon>Nematoda</taxon>
        <taxon>Chromadorea</taxon>
        <taxon>Rhabditida</taxon>
        <taxon>Rhabditina</taxon>
        <taxon>Rhabditomorpha</taxon>
        <taxon>Strongyloidea</taxon>
        <taxon>Ancylostomatidae</taxon>
        <taxon>Ancylostomatinae</taxon>
        <taxon>Ancylostoma</taxon>
    </lineage>
</organism>
<accession>A0A368GXH3</accession>
<proteinExistence type="predicted"/>
<name>A0A368GXH3_ANCCA</name>
<keyword evidence="2" id="KW-1185">Reference proteome</keyword>
<dbReference type="Pfam" id="PF03385">
    <property type="entry name" value="STELLO"/>
    <property type="match status" value="1"/>
</dbReference>
<sequence length="400" mass="46622">MGPQLFNPYQFFGIRQMWPRGFPTTRLQNHTNGNEQMYLCHKMRSAAVQQGLVHNDPDVDAIFGLLHADKKTGLNEEFNRITPPIVLEAGQLICHLLRHWAIYEPILLSILKTHFFIVQLFFTLFLPITVTSRDLYMKADAMLELLDKWECKHEEISECVVRLAEKFRERNFWGSADVEAIRKWISDLKKIGYQFPPRVNQDYYGVSDNVTTRGHNCRRINLEFEAPYDDLELELTKKSTEKLNALGDIADWCAEANYTGRFLEDLFNKMPSSSQLANLHANNEVLKNLSESVLIITNNYPWNHTIGLLQRMYQPYFGFTIFCGTWFPDKYSNEHFPPMISPFNYINLSIEEMHKGYFAYYCLVKVKDMKLGQVKGKTCGARFEFRGLFTEIARVLRYGG</sequence>
<protein>
    <submittedName>
        <fullName evidence="1">Uncharacterized protein</fullName>
    </submittedName>
</protein>
<dbReference type="EMBL" id="JOJR01000049">
    <property type="protein sequence ID" value="RCN48278.1"/>
    <property type="molecule type" value="Genomic_DNA"/>
</dbReference>
<evidence type="ECO:0000313" key="1">
    <source>
        <dbReference type="EMBL" id="RCN48278.1"/>
    </source>
</evidence>
<dbReference type="InterPro" id="IPR005049">
    <property type="entry name" value="STL-like"/>
</dbReference>
<dbReference type="PANTHER" id="PTHR31362:SF0">
    <property type="entry name" value="EXOSTOSIN DOMAIN-CONTAINING PROTEIN-RELATED"/>
    <property type="match status" value="1"/>
</dbReference>
<evidence type="ECO:0000313" key="2">
    <source>
        <dbReference type="Proteomes" id="UP000252519"/>
    </source>
</evidence>
<dbReference type="AlphaFoldDB" id="A0A368GXH3"/>
<reference evidence="1 2" key="1">
    <citation type="submission" date="2014-10" db="EMBL/GenBank/DDBJ databases">
        <title>Draft genome of the hookworm Ancylostoma caninum.</title>
        <authorList>
            <person name="Mitreva M."/>
        </authorList>
    </citation>
    <scope>NUCLEOTIDE SEQUENCE [LARGE SCALE GENOMIC DNA]</scope>
    <source>
        <strain evidence="1 2">Baltimore</strain>
    </source>
</reference>
<gene>
    <name evidence="1" type="ORF">ANCCAN_05693</name>
</gene>
<comment type="caution">
    <text evidence="1">The sequence shown here is derived from an EMBL/GenBank/DDBJ whole genome shotgun (WGS) entry which is preliminary data.</text>
</comment>
<dbReference type="STRING" id="29170.A0A368GXH3"/>